<evidence type="ECO:0000259" key="10">
    <source>
        <dbReference type="Pfam" id="PF02784"/>
    </source>
</evidence>
<accession>A0A369VYP8</accession>
<sequence length="431" mass="45176">MNPDFPILDGVMHAESVPLPRIAAEVGTPVYIYSTAAIERQAQAFRAGLKPAGRTHLAFAIKSNPNLAVLRVLANQGYGADVVSGGEFLRALAAGMPAQDVVFSGVGKTRAELGLALDRGLGQFNLELEEEGHVLAAMAAERGLVAQAVLRVNPNVDAGTHAKISTGRAENKFGVPISEAGAIFSRLAGLPGLKLTGVACHIGSQLLDIAPLEVTYARMGQLVAELRAAGYTIDRVDLGGGVGVPYRPGEVPPSLDEYGAMVARVTRDWDVTLMFEPGRVLVGNAGVLLTEVIWVKPGVVNPYVIVDAAMNDLARPALYDAFHDFAAVRPTGARMTANIAGPVCETGDTFAMGRDIDAVASGDLAVLRTAGAYGATMASTYNSRALVPEVLVSGDRYAVVADRILPETIFAAERVPDWLAPAASAPKTRDA</sequence>
<keyword evidence="12" id="KW-1185">Reference proteome</keyword>
<gene>
    <name evidence="5 11" type="primary">lysA</name>
    <name evidence="11" type="ORF">DVW87_06040</name>
</gene>
<dbReference type="GO" id="GO:0009089">
    <property type="term" value="P:lysine biosynthetic process via diaminopimelate"/>
    <property type="evidence" value="ECO:0007669"/>
    <property type="project" value="UniProtKB-UniRule"/>
</dbReference>
<dbReference type="InterPro" id="IPR029066">
    <property type="entry name" value="PLP-binding_barrel"/>
</dbReference>
<dbReference type="Proteomes" id="UP000253918">
    <property type="component" value="Unassembled WGS sequence"/>
</dbReference>
<feature type="binding site" evidence="5">
    <location>
        <position position="315"/>
    </location>
    <ligand>
        <name>substrate</name>
    </ligand>
</feature>
<feature type="binding site" evidence="5">
    <location>
        <begin position="276"/>
        <end position="279"/>
    </location>
    <ligand>
        <name>pyridoxal 5'-phosphate</name>
        <dbReference type="ChEBI" id="CHEBI:597326"/>
    </ligand>
</feature>
<comment type="pathway">
    <text evidence="5 8">Amino-acid biosynthesis; L-lysine biosynthesis via DAP pathway; L-lysine from DL-2,6-diaminopimelate: step 1/1.</text>
</comment>
<dbReference type="PROSITE" id="PS00878">
    <property type="entry name" value="ODR_DC_2_1"/>
    <property type="match status" value="1"/>
</dbReference>
<keyword evidence="4 5" id="KW-0456">Lyase</keyword>
<feature type="binding site" evidence="5">
    <location>
        <position position="373"/>
    </location>
    <ligand>
        <name>pyridoxal 5'-phosphate</name>
        <dbReference type="ChEBI" id="CHEBI:597326"/>
    </ligand>
</feature>
<dbReference type="InterPro" id="IPR022653">
    <property type="entry name" value="De-COase2_pyr-phos_BS"/>
</dbReference>
<dbReference type="SUPFAM" id="SSF50621">
    <property type="entry name" value="Alanine racemase C-terminal domain-like"/>
    <property type="match status" value="1"/>
</dbReference>
<dbReference type="FunFam" id="3.20.20.10:FF:000003">
    <property type="entry name" value="Diaminopimelate decarboxylase"/>
    <property type="match status" value="1"/>
</dbReference>
<proteinExistence type="inferred from homology"/>
<dbReference type="InterPro" id="IPR009006">
    <property type="entry name" value="Ala_racemase/Decarboxylase_C"/>
</dbReference>
<feature type="binding site" evidence="5">
    <location>
        <position position="279"/>
    </location>
    <ligand>
        <name>substrate</name>
    </ligand>
</feature>
<feature type="binding site" evidence="5">
    <location>
        <position position="373"/>
    </location>
    <ligand>
        <name>substrate</name>
    </ligand>
</feature>
<dbReference type="GO" id="GO:0008836">
    <property type="term" value="F:diaminopimelate decarboxylase activity"/>
    <property type="evidence" value="ECO:0007669"/>
    <property type="project" value="UniProtKB-UniRule"/>
</dbReference>
<comment type="caution">
    <text evidence="11">The sequence shown here is derived from an EMBL/GenBank/DDBJ whole genome shotgun (WGS) entry which is preliminary data.</text>
</comment>
<organism evidence="11 12">
    <name type="scientific">Sphingomonas aracearum</name>
    <dbReference type="NCBI Taxonomy" id="2283317"/>
    <lineage>
        <taxon>Bacteria</taxon>
        <taxon>Pseudomonadati</taxon>
        <taxon>Pseudomonadota</taxon>
        <taxon>Alphaproteobacteria</taxon>
        <taxon>Sphingomonadales</taxon>
        <taxon>Sphingomonadaceae</taxon>
        <taxon>Sphingomonas</taxon>
    </lineage>
</organism>
<dbReference type="PRINTS" id="PR01181">
    <property type="entry name" value="DAPDCRBXLASE"/>
</dbReference>
<dbReference type="RefSeq" id="WP_114687104.1">
    <property type="nucleotide sequence ID" value="NZ_QQNB01000001.1"/>
</dbReference>
<feature type="binding site" evidence="5">
    <location>
        <position position="241"/>
    </location>
    <ligand>
        <name>pyridoxal 5'-phosphate</name>
        <dbReference type="ChEBI" id="CHEBI:597326"/>
    </ligand>
</feature>
<evidence type="ECO:0000313" key="11">
    <source>
        <dbReference type="EMBL" id="RDE07526.1"/>
    </source>
</evidence>
<reference evidence="11 12" key="1">
    <citation type="submission" date="2018-07" db="EMBL/GenBank/DDBJ databases">
        <title>a novel species of Sphingomonas isolated from the rhizosphere soil of Araceae plant.</title>
        <authorList>
            <person name="Zhiyong W."/>
            <person name="Qinglan Z."/>
            <person name="Zhiwei F."/>
            <person name="Ding X."/>
            <person name="Gejiao W."/>
            <person name="Shixue Z."/>
        </authorList>
    </citation>
    <scope>NUCLEOTIDE SEQUENCE [LARGE SCALE GENOMIC DNA]</scope>
    <source>
        <strain evidence="11 12">WZY 27</strain>
    </source>
</reference>
<protein>
    <recommendedName>
        <fullName evidence="5 6">Diaminopimelate decarboxylase</fullName>
        <shortName evidence="5">DAP decarboxylase</shortName>
        <shortName evidence="5">DAPDC</shortName>
        <ecNumber evidence="5 6">4.1.1.20</ecNumber>
    </recommendedName>
</protein>
<dbReference type="EMBL" id="QQNB01000001">
    <property type="protein sequence ID" value="RDE07526.1"/>
    <property type="molecule type" value="Genomic_DNA"/>
</dbReference>
<dbReference type="SUPFAM" id="SSF51419">
    <property type="entry name" value="PLP-binding barrel"/>
    <property type="match status" value="1"/>
</dbReference>
<evidence type="ECO:0000256" key="6">
    <source>
        <dbReference type="NCBIfam" id="TIGR01048"/>
    </source>
</evidence>
<feature type="modified residue" description="N6-(pyridoxal phosphate)lysine" evidence="5 7">
    <location>
        <position position="62"/>
    </location>
</feature>
<feature type="binding site" evidence="5">
    <location>
        <position position="345"/>
    </location>
    <ligand>
        <name>substrate</name>
    </ligand>
</feature>
<dbReference type="Gene3D" id="2.40.37.10">
    <property type="entry name" value="Lyase, Ornithine Decarboxylase, Chain A, domain 1"/>
    <property type="match status" value="1"/>
</dbReference>
<evidence type="ECO:0000313" key="12">
    <source>
        <dbReference type="Proteomes" id="UP000253918"/>
    </source>
</evidence>
<feature type="domain" description="Orn/DAP/Arg decarboxylase 2 N-terminal" evidence="10">
    <location>
        <begin position="36"/>
        <end position="282"/>
    </location>
</feature>
<keyword evidence="2 5" id="KW-0210">Decarboxylase</keyword>
<keyword evidence="5" id="KW-0028">Amino-acid biosynthesis</keyword>
<dbReference type="Pfam" id="PF02784">
    <property type="entry name" value="Orn_Arg_deC_N"/>
    <property type="match status" value="1"/>
</dbReference>
<comment type="catalytic activity">
    <reaction evidence="5 8">
        <text>meso-2,6-diaminopimelate + H(+) = L-lysine + CO2</text>
        <dbReference type="Rhea" id="RHEA:15101"/>
        <dbReference type="ChEBI" id="CHEBI:15378"/>
        <dbReference type="ChEBI" id="CHEBI:16526"/>
        <dbReference type="ChEBI" id="CHEBI:32551"/>
        <dbReference type="ChEBI" id="CHEBI:57791"/>
        <dbReference type="EC" id="4.1.1.20"/>
    </reaction>
</comment>
<evidence type="ECO:0000256" key="5">
    <source>
        <dbReference type="HAMAP-Rule" id="MF_02120"/>
    </source>
</evidence>
<dbReference type="Pfam" id="PF00278">
    <property type="entry name" value="Orn_DAP_Arg_deC"/>
    <property type="match status" value="1"/>
</dbReference>
<feature type="binding site" evidence="5">
    <location>
        <position position="319"/>
    </location>
    <ligand>
        <name>substrate</name>
    </ligand>
</feature>
<dbReference type="UniPathway" id="UPA00034">
    <property type="reaction ID" value="UER00027"/>
</dbReference>
<dbReference type="Gene3D" id="3.20.20.10">
    <property type="entry name" value="Alanine racemase"/>
    <property type="match status" value="1"/>
</dbReference>
<dbReference type="AlphaFoldDB" id="A0A369VYP8"/>
<comment type="similarity">
    <text evidence="5">Belongs to the Orn/Lys/Arg decarboxylase class-II family. LysA subfamily.</text>
</comment>
<evidence type="ECO:0000256" key="4">
    <source>
        <dbReference type="ARBA" id="ARBA00023239"/>
    </source>
</evidence>
<dbReference type="CDD" id="cd06828">
    <property type="entry name" value="PLPDE_III_DapDC"/>
    <property type="match status" value="1"/>
</dbReference>
<evidence type="ECO:0000256" key="3">
    <source>
        <dbReference type="ARBA" id="ARBA00022898"/>
    </source>
</evidence>
<comment type="subunit">
    <text evidence="5">Homodimer.</text>
</comment>
<dbReference type="NCBIfam" id="TIGR01048">
    <property type="entry name" value="lysA"/>
    <property type="match status" value="1"/>
</dbReference>
<name>A0A369VYP8_9SPHN</name>
<evidence type="ECO:0000259" key="9">
    <source>
        <dbReference type="Pfam" id="PF00278"/>
    </source>
</evidence>
<evidence type="ECO:0000256" key="7">
    <source>
        <dbReference type="PIRSR" id="PIRSR600183-50"/>
    </source>
</evidence>
<dbReference type="PANTHER" id="PTHR43727">
    <property type="entry name" value="DIAMINOPIMELATE DECARBOXYLASE"/>
    <property type="match status" value="1"/>
</dbReference>
<evidence type="ECO:0000256" key="1">
    <source>
        <dbReference type="ARBA" id="ARBA00001933"/>
    </source>
</evidence>
<dbReference type="GO" id="GO:0030170">
    <property type="term" value="F:pyridoxal phosphate binding"/>
    <property type="evidence" value="ECO:0007669"/>
    <property type="project" value="UniProtKB-UniRule"/>
</dbReference>
<dbReference type="HAMAP" id="MF_02120">
    <property type="entry name" value="LysA"/>
    <property type="match status" value="1"/>
</dbReference>
<dbReference type="InterPro" id="IPR022643">
    <property type="entry name" value="De-COase2_C"/>
</dbReference>
<dbReference type="InterPro" id="IPR000183">
    <property type="entry name" value="Orn/DAP/Arg_de-COase"/>
</dbReference>
<evidence type="ECO:0000256" key="8">
    <source>
        <dbReference type="RuleBase" id="RU003738"/>
    </source>
</evidence>
<dbReference type="InterPro" id="IPR022644">
    <property type="entry name" value="De-COase2_N"/>
</dbReference>
<keyword evidence="5 8" id="KW-0457">Lysine biosynthesis</keyword>
<comment type="function">
    <text evidence="5">Specifically catalyzes the decarboxylation of meso-diaminopimelate (meso-DAP) to L-lysine.</text>
</comment>
<feature type="active site" description="Proton donor" evidence="7">
    <location>
        <position position="344"/>
    </location>
</feature>
<dbReference type="PANTHER" id="PTHR43727:SF2">
    <property type="entry name" value="GROUP IV DECARBOXYLASE"/>
    <property type="match status" value="1"/>
</dbReference>
<dbReference type="PRINTS" id="PR01179">
    <property type="entry name" value="ODADCRBXLASE"/>
</dbReference>
<evidence type="ECO:0000256" key="2">
    <source>
        <dbReference type="ARBA" id="ARBA00022793"/>
    </source>
</evidence>
<dbReference type="EC" id="4.1.1.20" evidence="5 6"/>
<dbReference type="InterPro" id="IPR002986">
    <property type="entry name" value="DAP_deCOOHase_LysA"/>
</dbReference>
<comment type="cofactor">
    <cofactor evidence="1 5 7 8">
        <name>pyridoxal 5'-phosphate</name>
        <dbReference type="ChEBI" id="CHEBI:597326"/>
    </cofactor>
</comment>
<feature type="domain" description="Orn/DAP/Arg decarboxylase 2 C-terminal" evidence="9">
    <location>
        <begin position="34"/>
        <end position="371"/>
    </location>
</feature>
<dbReference type="OrthoDB" id="9802241at2"/>
<keyword evidence="3 5" id="KW-0663">Pyridoxal phosphate</keyword>